<dbReference type="InterPro" id="IPR001447">
    <property type="entry name" value="Arylamine_N-AcTrfase"/>
</dbReference>
<dbReference type="Proteomes" id="UP000310158">
    <property type="component" value="Unassembled WGS sequence"/>
</dbReference>
<keyword evidence="3" id="KW-1185">Reference proteome</keyword>
<reference evidence="2 3" key="1">
    <citation type="submission" date="2019-02" db="EMBL/GenBank/DDBJ databases">
        <title>Genome sequencing of the rare red list fungi Bondarzewia mesenterica.</title>
        <authorList>
            <person name="Buettner E."/>
            <person name="Kellner H."/>
        </authorList>
    </citation>
    <scope>NUCLEOTIDE SEQUENCE [LARGE SCALE GENOMIC DNA]</scope>
    <source>
        <strain evidence="2 3">DSM 108281</strain>
    </source>
</reference>
<comment type="similarity">
    <text evidence="1">Belongs to the arylamine N-acetyltransferase family.</text>
</comment>
<gene>
    <name evidence="2" type="ORF">EW146_g2217</name>
</gene>
<dbReference type="AlphaFoldDB" id="A0A4S4M7I5"/>
<dbReference type="InterPro" id="IPR053710">
    <property type="entry name" value="Arylamine_NAT_domain_sf"/>
</dbReference>
<sequence>TYAAAACVFAPGPDPSVTYSPLSHLVLFVQPYPHSNETYIVDLGFGGSGPLRPILFSDGEEHPEDVVWGSLPPERHRIVRAAYPSSSIETSEGSGIAPLRDWHMQVTHTPLSAVRAEWTTLYTFSEAEFFQTDINAASFEVSARPSIFQANVICMREFEVNLEDIRSQSVYDPERDKEELKVFESESAKGTRWVGKWTLGDRGTTVTRKIGAKTFDAKVLRNEAERVRVLRDVFRIELHE</sequence>
<evidence type="ECO:0000256" key="1">
    <source>
        <dbReference type="ARBA" id="ARBA00006547"/>
    </source>
</evidence>
<accession>A0A4S4M7I5</accession>
<comment type="caution">
    <text evidence="2">The sequence shown here is derived from an EMBL/GenBank/DDBJ whole genome shotgun (WGS) entry which is preliminary data.</text>
</comment>
<dbReference type="OrthoDB" id="10260017at2759"/>
<organism evidence="2 3">
    <name type="scientific">Bondarzewia mesenterica</name>
    <dbReference type="NCBI Taxonomy" id="1095465"/>
    <lineage>
        <taxon>Eukaryota</taxon>
        <taxon>Fungi</taxon>
        <taxon>Dikarya</taxon>
        <taxon>Basidiomycota</taxon>
        <taxon>Agaricomycotina</taxon>
        <taxon>Agaricomycetes</taxon>
        <taxon>Russulales</taxon>
        <taxon>Bondarzewiaceae</taxon>
        <taxon>Bondarzewia</taxon>
    </lineage>
</organism>
<dbReference type="SUPFAM" id="SSF54001">
    <property type="entry name" value="Cysteine proteinases"/>
    <property type="match status" value="1"/>
</dbReference>
<feature type="non-terminal residue" evidence="2">
    <location>
        <position position="1"/>
    </location>
</feature>
<dbReference type="PANTHER" id="PTHR11786:SF0">
    <property type="entry name" value="ARYLAMINE N-ACETYLTRANSFERASE 4-RELATED"/>
    <property type="match status" value="1"/>
</dbReference>
<dbReference type="EMBL" id="SGPL01000063">
    <property type="protein sequence ID" value="THH18820.1"/>
    <property type="molecule type" value="Genomic_DNA"/>
</dbReference>
<protein>
    <submittedName>
        <fullName evidence="2">Uncharacterized protein</fullName>
    </submittedName>
</protein>
<name>A0A4S4M7I5_9AGAM</name>
<dbReference type="Pfam" id="PF00797">
    <property type="entry name" value="Acetyltransf_2"/>
    <property type="match status" value="1"/>
</dbReference>
<evidence type="ECO:0000313" key="2">
    <source>
        <dbReference type="EMBL" id="THH18820.1"/>
    </source>
</evidence>
<proteinExistence type="inferred from homology"/>
<evidence type="ECO:0000313" key="3">
    <source>
        <dbReference type="Proteomes" id="UP000310158"/>
    </source>
</evidence>
<dbReference type="GO" id="GO:0016407">
    <property type="term" value="F:acetyltransferase activity"/>
    <property type="evidence" value="ECO:0007669"/>
    <property type="project" value="InterPro"/>
</dbReference>
<dbReference type="PANTHER" id="PTHR11786">
    <property type="entry name" value="N-HYDROXYARYLAMINE O-ACETYLTRANSFERASE"/>
    <property type="match status" value="1"/>
</dbReference>
<dbReference type="Gene3D" id="3.30.2140.20">
    <property type="match status" value="1"/>
</dbReference>
<dbReference type="InterPro" id="IPR038765">
    <property type="entry name" value="Papain-like_cys_pep_sf"/>
</dbReference>